<evidence type="ECO:0000256" key="1">
    <source>
        <dbReference type="ARBA" id="ARBA00022837"/>
    </source>
</evidence>
<evidence type="ECO:0000313" key="4">
    <source>
        <dbReference type="RefSeq" id="XP_013400505.2"/>
    </source>
</evidence>
<dbReference type="Proteomes" id="UP000085678">
    <property type="component" value="Unplaced"/>
</dbReference>
<dbReference type="KEGG" id="lak:106166477"/>
<dbReference type="GeneID" id="106166477"/>
<dbReference type="CDD" id="cd00051">
    <property type="entry name" value="EFh"/>
    <property type="match status" value="1"/>
</dbReference>
<dbReference type="RefSeq" id="XP_023930006.1">
    <property type="nucleotide sequence ID" value="XM_024074238.1"/>
</dbReference>
<dbReference type="Gene3D" id="1.10.238.10">
    <property type="entry name" value="EF-hand"/>
    <property type="match status" value="1"/>
</dbReference>
<feature type="domain" description="EF-hand" evidence="2">
    <location>
        <begin position="156"/>
        <end position="191"/>
    </location>
</feature>
<proteinExistence type="predicted"/>
<protein>
    <submittedName>
        <fullName evidence="4 5">Sarcoplasmic calcium-binding protein-like</fullName>
    </submittedName>
</protein>
<accession>A0A1S3IQK9</accession>
<dbReference type="RefSeq" id="XP_013400505.2">
    <property type="nucleotide sequence ID" value="XM_013545051.2"/>
</dbReference>
<evidence type="ECO:0000313" key="6">
    <source>
        <dbReference type="RefSeq" id="XP_023930004.1"/>
    </source>
</evidence>
<dbReference type="SUPFAM" id="SSF47473">
    <property type="entry name" value="EF-hand"/>
    <property type="match status" value="1"/>
</dbReference>
<dbReference type="InterPro" id="IPR002048">
    <property type="entry name" value="EF_hand_dom"/>
</dbReference>
<gene>
    <name evidence="4 5 6 7 8" type="primary">LOC106166477</name>
</gene>
<dbReference type="InterPro" id="IPR018247">
    <property type="entry name" value="EF_Hand_1_Ca_BS"/>
</dbReference>
<organism evidence="3 4">
    <name type="scientific">Lingula anatina</name>
    <name type="common">Brachiopod</name>
    <name type="synonym">Lingula unguis</name>
    <dbReference type="NCBI Taxonomy" id="7574"/>
    <lineage>
        <taxon>Eukaryota</taxon>
        <taxon>Metazoa</taxon>
        <taxon>Spiralia</taxon>
        <taxon>Lophotrochozoa</taxon>
        <taxon>Brachiopoda</taxon>
        <taxon>Linguliformea</taxon>
        <taxon>Lingulata</taxon>
        <taxon>Lingulida</taxon>
        <taxon>Linguloidea</taxon>
        <taxon>Lingulidae</taxon>
        <taxon>Lingula</taxon>
    </lineage>
</organism>
<dbReference type="SMART" id="SM00054">
    <property type="entry name" value="EFh"/>
    <property type="match status" value="2"/>
</dbReference>
<evidence type="ECO:0000313" key="7">
    <source>
        <dbReference type="RefSeq" id="XP_023930005.1"/>
    </source>
</evidence>
<keyword evidence="3" id="KW-1185">Reference proteome</keyword>
<sequence length="208" mass="24257">MEYLRRLSNLTLQYLPTFLYNTENMSTSSEEPSQFWYKKMKTFYRRADKHSHGYITFEEYIKIADYFEKTGQLSPVKAQHLRRALAHTWQHCWCHGTTCDQVMEEEFISNMAEFVKGDRREIVTLAMPYIYEAIDLNKNGEISVEEYRTFLSGHGIDTTHADAAFAAMDTNNDNVISKEEFLHAAEEFFLSNEEGGVNSHCFWGALID</sequence>
<dbReference type="GO" id="GO:0005509">
    <property type="term" value="F:calcium ion binding"/>
    <property type="evidence" value="ECO:0007669"/>
    <property type="project" value="InterPro"/>
</dbReference>
<dbReference type="OrthoDB" id="427950at2759"/>
<dbReference type="STRING" id="7574.A0A1S3IQK9"/>
<dbReference type="PROSITE" id="PS50222">
    <property type="entry name" value="EF_HAND_2"/>
    <property type="match status" value="1"/>
</dbReference>
<dbReference type="RefSeq" id="XP_013400506.2">
    <property type="nucleotide sequence ID" value="XM_013545052.2"/>
</dbReference>
<dbReference type="Pfam" id="PF13499">
    <property type="entry name" value="EF-hand_7"/>
    <property type="match status" value="1"/>
</dbReference>
<evidence type="ECO:0000313" key="5">
    <source>
        <dbReference type="RefSeq" id="XP_013400506.2"/>
    </source>
</evidence>
<name>A0A1S3IQK9_LINAN</name>
<dbReference type="PROSITE" id="PS00018">
    <property type="entry name" value="EF_HAND_1"/>
    <property type="match status" value="1"/>
</dbReference>
<evidence type="ECO:0000313" key="8">
    <source>
        <dbReference type="RefSeq" id="XP_023930006.1"/>
    </source>
</evidence>
<dbReference type="RefSeq" id="XP_023930004.1">
    <property type="nucleotide sequence ID" value="XM_024074236.1"/>
</dbReference>
<evidence type="ECO:0000259" key="2">
    <source>
        <dbReference type="PROSITE" id="PS50222"/>
    </source>
</evidence>
<keyword evidence="1" id="KW-0106">Calcium</keyword>
<dbReference type="InterPro" id="IPR011992">
    <property type="entry name" value="EF-hand-dom_pair"/>
</dbReference>
<reference evidence="4 5" key="1">
    <citation type="submission" date="2025-04" db="UniProtKB">
        <authorList>
            <consortium name="RefSeq"/>
        </authorList>
    </citation>
    <scope>IDENTIFICATION</scope>
    <source>
        <tissue evidence="4 5">Gonads</tissue>
    </source>
</reference>
<dbReference type="RefSeq" id="XP_023930005.1">
    <property type="nucleotide sequence ID" value="XM_024074237.1"/>
</dbReference>
<dbReference type="AlphaFoldDB" id="A0A1S3IQK9"/>
<evidence type="ECO:0000313" key="3">
    <source>
        <dbReference type="Proteomes" id="UP000085678"/>
    </source>
</evidence>